<dbReference type="FunFam" id="3.30.230.130:FF:000006">
    <property type="entry name" value="Cullin-4 like"/>
    <property type="match status" value="1"/>
</dbReference>
<dbReference type="Gene3D" id="3.30.230.130">
    <property type="entry name" value="Cullin, Chain C, Domain 2"/>
    <property type="match status" value="1"/>
</dbReference>
<evidence type="ECO:0000313" key="11">
    <source>
        <dbReference type="Proteomes" id="UP001515480"/>
    </source>
</evidence>
<dbReference type="FunFam" id="1.10.10.10:FF:000050">
    <property type="entry name" value="Cullin 4B"/>
    <property type="match status" value="1"/>
</dbReference>
<evidence type="ECO:0000256" key="7">
    <source>
        <dbReference type="PROSITE-ProRule" id="PRU00330"/>
    </source>
</evidence>
<dbReference type="InterPro" id="IPR019559">
    <property type="entry name" value="Cullin_neddylation_domain"/>
</dbReference>
<evidence type="ECO:0000256" key="5">
    <source>
        <dbReference type="ARBA" id="ARBA00022843"/>
    </source>
</evidence>
<keyword evidence="4" id="KW-0833">Ubl conjugation pathway</keyword>
<name>A0AB34J3N1_PRYPA</name>
<dbReference type="GO" id="GO:0006511">
    <property type="term" value="P:ubiquitin-dependent protein catabolic process"/>
    <property type="evidence" value="ECO:0007669"/>
    <property type="project" value="InterPro"/>
</dbReference>
<dbReference type="PROSITE" id="PS01256">
    <property type="entry name" value="CULLIN_1"/>
    <property type="match status" value="1"/>
</dbReference>
<dbReference type="Pfam" id="PF26557">
    <property type="entry name" value="Cullin_AB"/>
    <property type="match status" value="1"/>
</dbReference>
<dbReference type="FunFam" id="1.20.1310.10:FF:000035">
    <property type="entry name" value="Ubiquitin ligase subunit CulD, putative"/>
    <property type="match status" value="1"/>
</dbReference>
<evidence type="ECO:0000256" key="1">
    <source>
        <dbReference type="ARBA" id="ARBA00004906"/>
    </source>
</evidence>
<feature type="domain" description="Cullin family profile" evidence="9">
    <location>
        <begin position="382"/>
        <end position="610"/>
    </location>
</feature>
<accession>A0AB34J3N1</accession>
<dbReference type="PANTHER" id="PTHR11932">
    <property type="entry name" value="CULLIN"/>
    <property type="match status" value="1"/>
</dbReference>
<evidence type="ECO:0000313" key="10">
    <source>
        <dbReference type="EMBL" id="KAL1511470.1"/>
    </source>
</evidence>
<comment type="caution">
    <text evidence="10">The sequence shown here is derived from an EMBL/GenBank/DDBJ whole genome shotgun (WGS) entry which is preliminary data.</text>
</comment>
<dbReference type="PROSITE" id="PS50069">
    <property type="entry name" value="CULLIN_2"/>
    <property type="match status" value="1"/>
</dbReference>
<proteinExistence type="inferred from homology"/>
<dbReference type="InterPro" id="IPR036388">
    <property type="entry name" value="WH-like_DNA-bd_sf"/>
</dbReference>
<comment type="similarity">
    <text evidence="2 7 8">Belongs to the cullin family.</text>
</comment>
<dbReference type="FunFam" id="1.20.1310.10:FF:000001">
    <property type="entry name" value="Cullin 3"/>
    <property type="match status" value="1"/>
</dbReference>
<dbReference type="InterPro" id="IPR045093">
    <property type="entry name" value="Cullin"/>
</dbReference>
<dbReference type="InterPro" id="IPR036317">
    <property type="entry name" value="Cullin_homology_sf"/>
</dbReference>
<dbReference type="InterPro" id="IPR016158">
    <property type="entry name" value="Cullin_homology"/>
</dbReference>
<dbReference type="FunFam" id="1.20.1310.10:FF:000024">
    <property type="entry name" value="Cullin-4 like"/>
    <property type="match status" value="1"/>
</dbReference>
<dbReference type="SUPFAM" id="SSF46785">
    <property type="entry name" value="Winged helix' DNA-binding domain"/>
    <property type="match status" value="1"/>
</dbReference>
<comment type="pathway">
    <text evidence="1">Protein modification; protein ubiquitination.</text>
</comment>
<dbReference type="AlphaFoldDB" id="A0AB34J3N1"/>
<dbReference type="Gene3D" id="1.10.10.10">
    <property type="entry name" value="Winged helix-like DNA-binding domain superfamily/Winged helix DNA-binding domain"/>
    <property type="match status" value="1"/>
</dbReference>
<keyword evidence="3" id="KW-1017">Isopeptide bond</keyword>
<dbReference type="EMBL" id="JBGBPQ010000014">
    <property type="protein sequence ID" value="KAL1511470.1"/>
    <property type="molecule type" value="Genomic_DNA"/>
</dbReference>
<keyword evidence="5" id="KW-0832">Ubl conjugation</keyword>
<dbReference type="InterPro" id="IPR036390">
    <property type="entry name" value="WH_DNA-bd_sf"/>
</dbReference>
<evidence type="ECO:0000259" key="9">
    <source>
        <dbReference type="PROSITE" id="PS50069"/>
    </source>
</evidence>
<dbReference type="InterPro" id="IPR001373">
    <property type="entry name" value="Cullin_N"/>
</dbReference>
<dbReference type="InterPro" id="IPR016157">
    <property type="entry name" value="Cullin_CS"/>
</dbReference>
<dbReference type="SUPFAM" id="SSF74788">
    <property type="entry name" value="Cullin repeat-like"/>
    <property type="match status" value="1"/>
</dbReference>
<dbReference type="SMART" id="SM00884">
    <property type="entry name" value="Cullin_Nedd8"/>
    <property type="match status" value="1"/>
</dbReference>
<dbReference type="SUPFAM" id="SSF75632">
    <property type="entry name" value="Cullin homology domain"/>
    <property type="match status" value="1"/>
</dbReference>
<dbReference type="Proteomes" id="UP001515480">
    <property type="component" value="Unassembled WGS sequence"/>
</dbReference>
<protein>
    <recommendedName>
        <fullName evidence="6">Cullin-4</fullName>
    </recommendedName>
</protein>
<dbReference type="Pfam" id="PF10557">
    <property type="entry name" value="Cullin_Nedd8"/>
    <property type="match status" value="1"/>
</dbReference>
<dbReference type="GO" id="GO:0031625">
    <property type="term" value="F:ubiquitin protein ligase binding"/>
    <property type="evidence" value="ECO:0007669"/>
    <property type="project" value="InterPro"/>
</dbReference>
<evidence type="ECO:0000256" key="4">
    <source>
        <dbReference type="ARBA" id="ARBA00022786"/>
    </source>
</evidence>
<dbReference type="SMART" id="SM00182">
    <property type="entry name" value="CULLIN"/>
    <property type="match status" value="1"/>
</dbReference>
<keyword evidence="11" id="KW-1185">Reference proteome</keyword>
<evidence type="ECO:0000256" key="3">
    <source>
        <dbReference type="ARBA" id="ARBA00022499"/>
    </source>
</evidence>
<organism evidence="10 11">
    <name type="scientific">Prymnesium parvum</name>
    <name type="common">Toxic golden alga</name>
    <dbReference type="NCBI Taxonomy" id="97485"/>
    <lineage>
        <taxon>Eukaryota</taxon>
        <taxon>Haptista</taxon>
        <taxon>Haptophyta</taxon>
        <taxon>Prymnesiophyceae</taxon>
        <taxon>Prymnesiales</taxon>
        <taxon>Prymnesiaceae</taxon>
        <taxon>Prymnesium</taxon>
    </lineage>
</organism>
<dbReference type="GO" id="GO:0031461">
    <property type="term" value="C:cullin-RING ubiquitin ligase complex"/>
    <property type="evidence" value="ECO:0007669"/>
    <property type="project" value="InterPro"/>
</dbReference>
<dbReference type="InterPro" id="IPR016159">
    <property type="entry name" value="Cullin_repeat-like_dom_sf"/>
</dbReference>
<evidence type="ECO:0000256" key="6">
    <source>
        <dbReference type="ARBA" id="ARBA00069613"/>
    </source>
</evidence>
<dbReference type="InterPro" id="IPR059120">
    <property type="entry name" value="Cullin-like_AB"/>
</dbReference>
<reference evidence="10 11" key="1">
    <citation type="journal article" date="2024" name="Science">
        <title>Giant polyketide synthase enzymes in the biosynthesis of giant marine polyether toxins.</title>
        <authorList>
            <person name="Fallon T.R."/>
            <person name="Shende V.V."/>
            <person name="Wierzbicki I.H."/>
            <person name="Pendleton A.L."/>
            <person name="Watervoot N.F."/>
            <person name="Auber R.P."/>
            <person name="Gonzalez D.J."/>
            <person name="Wisecaver J.H."/>
            <person name="Moore B.S."/>
        </authorList>
    </citation>
    <scope>NUCLEOTIDE SEQUENCE [LARGE SCALE GENOMIC DNA]</scope>
    <source>
        <strain evidence="10 11">12B1</strain>
    </source>
</reference>
<gene>
    <name evidence="10" type="ORF">AB1Y20_006268</name>
</gene>
<sequence>MEASALEPRGSSLMAPKTARKLVIKPLKTRPRLPDNFEQETWVKLQTAVAAVHNQVAVSHSLEELYGAVENMCLQSLAALVYERLEAECELHIQSRLSALVGQTSDTLAFLSLMHHCWNDHCNQMLTIRSIFLYLDRTYVKQATSKKSLWDMGLQIFREQLLGRPEVYKKTVQGLLTLIDNERRGDQVERSIFQSLLRMFYDLGLYSDNFEPQFLEATASFYTIEAADQLQQSDVPAYLQHVRSRLSQEEERVQHYMHASTRKALLQTTLQTLLAAHVDAILEKGFAPLMDQLRLEDLTRMYNLYMMVDALPKLRQAFAAYIKRVGTAMVTDPERDRVLVQDLLQLKEKLDKVLNVAFRGSETFGHALKESFEHFVNVRQNRPSELVARFIDSKLRSGNKGTSEEELEDVLDQAMTLFRYLDGKDLFEAFYKKDLSKRLLLDKSASIDAEKSMISKLKAECGSGFTSKLEGMFKDVDLSRDVIASFRESSFARALKSDVELSVHVLTQGYWPTYPPADINLPQEMLQLQDVFNKYYTSKHNGRRLQWHPYLGHCTLKANFPHGRKELAVSLLQTVVLLLFNDADGLSFGDILQATAVEEKELKVTLQSLACGKVRVLRKEPKGRDVENDDVFFFESGFKHQLIRIKINSIQMRESEQENEQTTERVFQDRQYQIDAAIVRIMKARKSLTHALLISELFQQLKFPVKAADLKKRIESLIDREYLERDAATSSVYRYLA</sequence>
<dbReference type="Pfam" id="PF00888">
    <property type="entry name" value="Cullin"/>
    <property type="match status" value="1"/>
</dbReference>
<dbReference type="FunFam" id="1.20.1310.10:FF:000004">
    <property type="entry name" value="Cullin 4B"/>
    <property type="match status" value="1"/>
</dbReference>
<evidence type="ECO:0000256" key="8">
    <source>
        <dbReference type="RuleBase" id="RU003829"/>
    </source>
</evidence>
<evidence type="ECO:0000256" key="2">
    <source>
        <dbReference type="ARBA" id="ARBA00006019"/>
    </source>
</evidence>
<dbReference type="GO" id="GO:0005634">
    <property type="term" value="C:nucleus"/>
    <property type="evidence" value="ECO:0007669"/>
    <property type="project" value="UniProtKB-ARBA"/>
</dbReference>
<dbReference type="Gene3D" id="1.20.1310.10">
    <property type="entry name" value="Cullin Repeats"/>
    <property type="match status" value="4"/>
</dbReference>